<dbReference type="RefSeq" id="WP_123814347.1">
    <property type="nucleotide sequence ID" value="NZ_RKQZ01000001.1"/>
</dbReference>
<name>A0A3N4YKN2_9MICO</name>
<reference evidence="1 2" key="1">
    <citation type="submission" date="2018-11" db="EMBL/GenBank/DDBJ databases">
        <title>Sequencing the genomes of 1000 actinobacteria strains.</title>
        <authorList>
            <person name="Klenk H.-P."/>
        </authorList>
    </citation>
    <scope>NUCLEOTIDE SEQUENCE [LARGE SCALE GENOMIC DNA]</scope>
    <source>
        <strain evidence="1 2">DSM 15700</strain>
    </source>
</reference>
<gene>
    <name evidence="1" type="ORF">EDD34_1918</name>
</gene>
<organism evidence="1 2">
    <name type="scientific">Myceligenerans xiligouense</name>
    <dbReference type="NCBI Taxonomy" id="253184"/>
    <lineage>
        <taxon>Bacteria</taxon>
        <taxon>Bacillati</taxon>
        <taxon>Actinomycetota</taxon>
        <taxon>Actinomycetes</taxon>
        <taxon>Micrococcales</taxon>
        <taxon>Promicromonosporaceae</taxon>
        <taxon>Myceligenerans</taxon>
    </lineage>
</organism>
<dbReference type="AlphaFoldDB" id="A0A3N4YKN2"/>
<proteinExistence type="predicted"/>
<dbReference type="EMBL" id="RKQZ01000001">
    <property type="protein sequence ID" value="RPF21293.1"/>
    <property type="molecule type" value="Genomic_DNA"/>
</dbReference>
<evidence type="ECO:0000313" key="1">
    <source>
        <dbReference type="EMBL" id="RPF21293.1"/>
    </source>
</evidence>
<dbReference type="Proteomes" id="UP000280501">
    <property type="component" value="Unassembled WGS sequence"/>
</dbReference>
<keyword evidence="2" id="KW-1185">Reference proteome</keyword>
<protein>
    <submittedName>
        <fullName evidence="1">Uncharacterized protein</fullName>
    </submittedName>
</protein>
<accession>A0A3N4YKN2</accession>
<comment type="caution">
    <text evidence="1">The sequence shown here is derived from an EMBL/GenBank/DDBJ whole genome shotgun (WGS) entry which is preliminary data.</text>
</comment>
<sequence>MFRRKQAEARQEQAVSLRGQMERVQGEVARLQSILADDDRFPYTGGLNLGSHLGARMDLLRQATVQMAAVVEDVCRHSERDHEWTQEKLR</sequence>
<evidence type="ECO:0000313" key="2">
    <source>
        <dbReference type="Proteomes" id="UP000280501"/>
    </source>
</evidence>